<gene>
    <name evidence="2" type="ORF">CspeluHIS016_0504500</name>
</gene>
<evidence type="ECO:0000313" key="3">
    <source>
        <dbReference type="Proteomes" id="UP001222932"/>
    </source>
</evidence>
<comment type="caution">
    <text evidence="2">The sequence shown here is derived from an EMBL/GenBank/DDBJ whole genome shotgun (WGS) entry which is preliminary data.</text>
</comment>
<reference evidence="2" key="2">
    <citation type="submission" date="2023-06" db="EMBL/GenBank/DDBJ databases">
        <authorList>
            <person name="Kobayashi Y."/>
            <person name="Kayamori A."/>
            <person name="Aoki K."/>
            <person name="Shiwa Y."/>
            <person name="Fujita N."/>
            <person name="Sugita T."/>
            <person name="Iwasaki W."/>
            <person name="Tanaka N."/>
            <person name="Takashima M."/>
        </authorList>
    </citation>
    <scope>NUCLEOTIDE SEQUENCE</scope>
    <source>
        <strain evidence="2">HIS016</strain>
    </source>
</reference>
<sequence length="276" mass="29521">MLHWLLLAHVSAALLARDSPYSGFNDPNVLGGSMLTIVNNTYPPGLGEPLNVILSADSDPAVLKDSLYDGGFQNYMLSVHLSTQCLGAQFGSTQEANLDGHTNVTEIQTLRQNYGDPYIGSCRETFEGGQHLRYWKQNDTGAIFMAVSVEMELIKGHDIIPNGYNVGRDFLVGNVTSLPAPLDGRNLTNTSTFVGSTRYRNYTYNTEVRYVGGLLSNSSADINHYLTVEEDGMPAIDGLVAVFTVSITDRPKGVSAAGRAGASALVAAAALVAALV</sequence>
<feature type="chain" id="PRO_5042143793" evidence="1">
    <location>
        <begin position="17"/>
        <end position="276"/>
    </location>
</feature>
<proteinExistence type="predicted"/>
<evidence type="ECO:0000313" key="2">
    <source>
        <dbReference type="EMBL" id="GMK58418.1"/>
    </source>
</evidence>
<dbReference type="EMBL" id="BTCM01000005">
    <property type="protein sequence ID" value="GMK58418.1"/>
    <property type="molecule type" value="Genomic_DNA"/>
</dbReference>
<organism evidence="2 3">
    <name type="scientific">Cutaneotrichosporon spelunceum</name>
    <dbReference type="NCBI Taxonomy" id="1672016"/>
    <lineage>
        <taxon>Eukaryota</taxon>
        <taxon>Fungi</taxon>
        <taxon>Dikarya</taxon>
        <taxon>Basidiomycota</taxon>
        <taxon>Agaricomycotina</taxon>
        <taxon>Tremellomycetes</taxon>
        <taxon>Trichosporonales</taxon>
        <taxon>Trichosporonaceae</taxon>
        <taxon>Cutaneotrichosporon</taxon>
    </lineage>
</organism>
<evidence type="ECO:0000256" key="1">
    <source>
        <dbReference type="SAM" id="SignalP"/>
    </source>
</evidence>
<dbReference type="Proteomes" id="UP001222932">
    <property type="component" value="Unassembled WGS sequence"/>
</dbReference>
<keyword evidence="1" id="KW-0732">Signal</keyword>
<feature type="signal peptide" evidence="1">
    <location>
        <begin position="1"/>
        <end position="16"/>
    </location>
</feature>
<reference evidence="2" key="1">
    <citation type="journal article" date="2023" name="BMC Genomics">
        <title>Chromosome-level genome assemblies of Cutaneotrichosporon spp. (Trichosporonales, Basidiomycota) reveal imbalanced evolution between nucleotide sequences and chromosome synteny.</title>
        <authorList>
            <person name="Kobayashi Y."/>
            <person name="Kayamori A."/>
            <person name="Aoki K."/>
            <person name="Shiwa Y."/>
            <person name="Matsutani M."/>
            <person name="Fujita N."/>
            <person name="Sugita T."/>
            <person name="Iwasaki W."/>
            <person name="Tanaka N."/>
            <person name="Takashima M."/>
        </authorList>
    </citation>
    <scope>NUCLEOTIDE SEQUENCE</scope>
    <source>
        <strain evidence="2">HIS016</strain>
    </source>
</reference>
<keyword evidence="3" id="KW-1185">Reference proteome</keyword>
<protein>
    <submittedName>
        <fullName evidence="2">Uncharacterized protein</fullName>
    </submittedName>
</protein>
<name>A0AAD3YDT0_9TREE</name>
<dbReference type="AlphaFoldDB" id="A0AAD3YDT0"/>
<accession>A0AAD3YDT0</accession>